<dbReference type="RefSeq" id="WP_253739847.1">
    <property type="nucleotide sequence ID" value="NZ_BAABKA010000009.1"/>
</dbReference>
<dbReference type="AlphaFoldDB" id="A0A9X2G697"/>
<evidence type="ECO:0000313" key="2">
    <source>
        <dbReference type="EMBL" id="MCP2353354.1"/>
    </source>
</evidence>
<gene>
    <name evidence="2" type="ORF">HD597_000374</name>
</gene>
<feature type="region of interest" description="Disordered" evidence="1">
    <location>
        <begin position="40"/>
        <end position="63"/>
    </location>
</feature>
<accession>A0A9X2G697</accession>
<dbReference type="Proteomes" id="UP001139648">
    <property type="component" value="Unassembled WGS sequence"/>
</dbReference>
<dbReference type="EMBL" id="JAMZEB010000001">
    <property type="protein sequence ID" value="MCP2353354.1"/>
    <property type="molecule type" value="Genomic_DNA"/>
</dbReference>
<reference evidence="2" key="1">
    <citation type="submission" date="2022-06" db="EMBL/GenBank/DDBJ databases">
        <title>Sequencing the genomes of 1000 actinobacteria strains.</title>
        <authorList>
            <person name="Klenk H.-P."/>
        </authorList>
    </citation>
    <scope>NUCLEOTIDE SEQUENCE</scope>
    <source>
        <strain evidence="2">DSM 46694</strain>
    </source>
</reference>
<evidence type="ECO:0000313" key="3">
    <source>
        <dbReference type="Proteomes" id="UP001139648"/>
    </source>
</evidence>
<proteinExistence type="predicted"/>
<keyword evidence="3" id="KW-1185">Reference proteome</keyword>
<organism evidence="2 3">
    <name type="scientific">Nonomuraea thailandensis</name>
    <dbReference type="NCBI Taxonomy" id="1188745"/>
    <lineage>
        <taxon>Bacteria</taxon>
        <taxon>Bacillati</taxon>
        <taxon>Actinomycetota</taxon>
        <taxon>Actinomycetes</taxon>
        <taxon>Streptosporangiales</taxon>
        <taxon>Streptosporangiaceae</taxon>
        <taxon>Nonomuraea</taxon>
    </lineage>
</organism>
<comment type="caution">
    <text evidence="2">The sequence shown here is derived from an EMBL/GenBank/DDBJ whole genome shotgun (WGS) entry which is preliminary data.</text>
</comment>
<protein>
    <submittedName>
        <fullName evidence="2">Uncharacterized protein</fullName>
    </submittedName>
</protein>
<evidence type="ECO:0000256" key="1">
    <source>
        <dbReference type="SAM" id="MobiDB-lite"/>
    </source>
</evidence>
<name>A0A9X2G697_9ACTN</name>
<sequence>MRHSAPWQAAGPSWTVSTRVTGRVPRQPVTLIASAQAPPRQLYVSGTTGALQRDVPPEPATEQ</sequence>